<feature type="transmembrane region" description="Helical" evidence="1">
    <location>
        <begin position="45"/>
        <end position="63"/>
    </location>
</feature>
<feature type="transmembrane region" description="Helical" evidence="1">
    <location>
        <begin position="152"/>
        <end position="170"/>
    </location>
</feature>
<dbReference type="PANTHER" id="PTHR23028">
    <property type="entry name" value="ACETYLTRANSFERASE"/>
    <property type="match status" value="1"/>
</dbReference>
<accession>A0A6J5CTT4</accession>
<protein>
    <recommendedName>
        <fullName evidence="2">Acyltransferase 3 domain-containing protein</fullName>
    </recommendedName>
</protein>
<feature type="transmembrane region" description="Helical" evidence="1">
    <location>
        <begin position="182"/>
        <end position="203"/>
    </location>
</feature>
<dbReference type="GO" id="GO:0016020">
    <property type="term" value="C:membrane"/>
    <property type="evidence" value="ECO:0007669"/>
    <property type="project" value="TreeGrafter"/>
</dbReference>
<name>A0A6J5CTT4_9BURK</name>
<evidence type="ECO:0000313" key="4">
    <source>
        <dbReference type="Proteomes" id="UP000494205"/>
    </source>
</evidence>
<keyword evidence="1" id="KW-1133">Transmembrane helix</keyword>
<reference evidence="3 4" key="1">
    <citation type="submission" date="2020-04" db="EMBL/GenBank/DDBJ databases">
        <authorList>
            <person name="De Canck E."/>
        </authorList>
    </citation>
    <scope>NUCLEOTIDE SEQUENCE [LARGE SCALE GENOMIC DNA]</scope>
    <source>
        <strain evidence="3 4">LMG 27174</strain>
    </source>
</reference>
<feature type="transmembrane region" description="Helical" evidence="1">
    <location>
        <begin position="84"/>
        <end position="102"/>
    </location>
</feature>
<feature type="transmembrane region" description="Helical" evidence="1">
    <location>
        <begin position="5"/>
        <end position="25"/>
    </location>
</feature>
<organism evidence="3 4">
    <name type="scientific">Paraburkholderia rhynchosiae</name>
    <dbReference type="NCBI Taxonomy" id="487049"/>
    <lineage>
        <taxon>Bacteria</taxon>
        <taxon>Pseudomonadati</taxon>
        <taxon>Pseudomonadota</taxon>
        <taxon>Betaproteobacteria</taxon>
        <taxon>Burkholderiales</taxon>
        <taxon>Burkholderiaceae</taxon>
        <taxon>Paraburkholderia</taxon>
    </lineage>
</organism>
<evidence type="ECO:0000256" key="1">
    <source>
        <dbReference type="SAM" id="Phobius"/>
    </source>
</evidence>
<feature type="transmembrane region" description="Helical" evidence="1">
    <location>
        <begin position="244"/>
        <end position="264"/>
    </location>
</feature>
<feature type="transmembrane region" description="Helical" evidence="1">
    <location>
        <begin position="215"/>
        <end position="232"/>
    </location>
</feature>
<proteinExistence type="predicted"/>
<dbReference type="AlphaFoldDB" id="A0A6J5CTT4"/>
<feature type="transmembrane region" description="Helical" evidence="1">
    <location>
        <begin position="363"/>
        <end position="383"/>
    </location>
</feature>
<keyword evidence="1" id="KW-0812">Transmembrane</keyword>
<feature type="domain" description="Acyltransferase 3" evidence="2">
    <location>
        <begin position="6"/>
        <end position="377"/>
    </location>
</feature>
<dbReference type="GO" id="GO:0009103">
    <property type="term" value="P:lipopolysaccharide biosynthetic process"/>
    <property type="evidence" value="ECO:0007669"/>
    <property type="project" value="TreeGrafter"/>
</dbReference>
<evidence type="ECO:0000259" key="2">
    <source>
        <dbReference type="Pfam" id="PF01757"/>
    </source>
</evidence>
<dbReference type="EMBL" id="CADIJZ010000064">
    <property type="protein sequence ID" value="CAB3744039.1"/>
    <property type="molecule type" value="Genomic_DNA"/>
</dbReference>
<sequence>MMNKFVGLDVLRFTLAVYLMVFHSIHQYPQYVTLPFIELANVGGFATSSFFILSGFILAHVYFGRTAELRGGTREFFVKRLSNLYPVHLIALVLVLLVSVAGTRGYDQFAVMSLDDSENFVTLSSSETAINFVLNMLLLQVWNPVYGSINPPSWSLATLLFFYLSFPFVAPRLLKAANKYRLLLIFWVLYLIPPGVATLMHWYSPAAVGIITRNPLLRLPEFLVGIVLYGLFREGRLSVLYSTRAKLVAALLVAASSFVLAAWLESYGAIYTRYLIHNGALMPAEVVLVMVFAAAAIPSRFAGIATRLGNSALSLFAIHVPIFLVLMKVLKLLSIGKSPLWCASHFSECVATSKDVVPSMATYPLYLIGTVIAAVYFQERLVAPLRDWIRGRLLGRRSSASAAKVGSL</sequence>
<dbReference type="GO" id="GO:0016747">
    <property type="term" value="F:acyltransferase activity, transferring groups other than amino-acyl groups"/>
    <property type="evidence" value="ECO:0007669"/>
    <property type="project" value="InterPro"/>
</dbReference>
<feature type="transmembrane region" description="Helical" evidence="1">
    <location>
        <begin position="308"/>
        <end position="330"/>
    </location>
</feature>
<dbReference type="Pfam" id="PF01757">
    <property type="entry name" value="Acyl_transf_3"/>
    <property type="match status" value="1"/>
</dbReference>
<evidence type="ECO:0000313" key="3">
    <source>
        <dbReference type="EMBL" id="CAB3744039.1"/>
    </source>
</evidence>
<dbReference type="InterPro" id="IPR050879">
    <property type="entry name" value="Acyltransferase_3"/>
</dbReference>
<dbReference type="InterPro" id="IPR002656">
    <property type="entry name" value="Acyl_transf_3_dom"/>
</dbReference>
<dbReference type="Proteomes" id="UP000494205">
    <property type="component" value="Unassembled WGS sequence"/>
</dbReference>
<dbReference type="PANTHER" id="PTHR23028:SF53">
    <property type="entry name" value="ACYL_TRANSF_3 DOMAIN-CONTAINING PROTEIN"/>
    <property type="match status" value="1"/>
</dbReference>
<feature type="transmembrane region" description="Helical" evidence="1">
    <location>
        <begin position="276"/>
        <end position="296"/>
    </location>
</feature>
<keyword evidence="1" id="KW-0472">Membrane</keyword>
<gene>
    <name evidence="3" type="ORF">LMG27174_07099</name>
</gene>